<dbReference type="InterPro" id="IPR004812">
    <property type="entry name" value="Efflux_drug-R_Bcr/CmlA"/>
</dbReference>
<organism evidence="10 11">
    <name type="scientific">Nitratireductor aquibiodomus</name>
    <dbReference type="NCBI Taxonomy" id="204799"/>
    <lineage>
        <taxon>Bacteria</taxon>
        <taxon>Pseudomonadati</taxon>
        <taxon>Pseudomonadota</taxon>
        <taxon>Alphaproteobacteria</taxon>
        <taxon>Hyphomicrobiales</taxon>
        <taxon>Phyllobacteriaceae</taxon>
        <taxon>Nitratireductor</taxon>
    </lineage>
</organism>
<feature type="domain" description="Major facilitator superfamily (MFS) profile" evidence="9">
    <location>
        <begin position="22"/>
        <end position="405"/>
    </location>
</feature>
<evidence type="ECO:0000256" key="7">
    <source>
        <dbReference type="ARBA" id="ARBA00023136"/>
    </source>
</evidence>
<evidence type="ECO:0000256" key="4">
    <source>
        <dbReference type="ARBA" id="ARBA00022475"/>
    </source>
</evidence>
<dbReference type="GO" id="GO:0042910">
    <property type="term" value="F:xenobiotic transmembrane transporter activity"/>
    <property type="evidence" value="ECO:0007669"/>
    <property type="project" value="InterPro"/>
</dbReference>
<feature type="transmembrane region" description="Helical" evidence="8">
    <location>
        <begin position="294"/>
        <end position="313"/>
    </location>
</feature>
<proteinExistence type="inferred from homology"/>
<protein>
    <recommendedName>
        <fullName evidence="8">Bcr/CflA family efflux transporter</fullName>
    </recommendedName>
</protein>
<dbReference type="PRINTS" id="PR01035">
    <property type="entry name" value="TCRTETA"/>
</dbReference>
<keyword evidence="11" id="KW-1185">Reference proteome</keyword>
<evidence type="ECO:0000313" key="10">
    <source>
        <dbReference type="EMBL" id="SEB57880.1"/>
    </source>
</evidence>
<dbReference type="PANTHER" id="PTHR23502">
    <property type="entry name" value="MAJOR FACILITATOR SUPERFAMILY"/>
    <property type="match status" value="1"/>
</dbReference>
<evidence type="ECO:0000259" key="9">
    <source>
        <dbReference type="PROSITE" id="PS50850"/>
    </source>
</evidence>
<feature type="transmembrane region" description="Helical" evidence="8">
    <location>
        <begin position="381"/>
        <end position="400"/>
    </location>
</feature>
<feature type="transmembrane region" description="Helical" evidence="8">
    <location>
        <begin position="146"/>
        <end position="167"/>
    </location>
</feature>
<name>A0A1H4KH76_9HYPH</name>
<evidence type="ECO:0000256" key="6">
    <source>
        <dbReference type="ARBA" id="ARBA00022989"/>
    </source>
</evidence>
<comment type="similarity">
    <text evidence="2 8">Belongs to the major facilitator superfamily. Bcr/CmlA family.</text>
</comment>
<dbReference type="GO" id="GO:0005886">
    <property type="term" value="C:plasma membrane"/>
    <property type="evidence" value="ECO:0007669"/>
    <property type="project" value="UniProtKB-SubCell"/>
</dbReference>
<feature type="transmembrane region" description="Helical" evidence="8">
    <location>
        <begin position="88"/>
        <end position="107"/>
    </location>
</feature>
<dbReference type="InterPro" id="IPR001958">
    <property type="entry name" value="Tet-R_TetA/multi-R_MdtG-like"/>
</dbReference>
<evidence type="ECO:0000256" key="3">
    <source>
        <dbReference type="ARBA" id="ARBA00022448"/>
    </source>
</evidence>
<evidence type="ECO:0000313" key="11">
    <source>
        <dbReference type="Proteomes" id="UP000199064"/>
    </source>
</evidence>
<dbReference type="CDD" id="cd17320">
    <property type="entry name" value="MFS_MdfA_MDR_like"/>
    <property type="match status" value="1"/>
</dbReference>
<evidence type="ECO:0000256" key="5">
    <source>
        <dbReference type="ARBA" id="ARBA00022692"/>
    </source>
</evidence>
<dbReference type="NCBIfam" id="TIGR00710">
    <property type="entry name" value="efflux_Bcr_CflA"/>
    <property type="match status" value="1"/>
</dbReference>
<feature type="transmembrane region" description="Helical" evidence="8">
    <location>
        <begin position="56"/>
        <end position="76"/>
    </location>
</feature>
<dbReference type="PROSITE" id="PS50850">
    <property type="entry name" value="MFS"/>
    <property type="match status" value="1"/>
</dbReference>
<feature type="transmembrane region" description="Helical" evidence="8">
    <location>
        <begin position="325"/>
        <end position="344"/>
    </location>
</feature>
<feature type="transmembrane region" description="Helical" evidence="8">
    <location>
        <begin position="261"/>
        <end position="282"/>
    </location>
</feature>
<dbReference type="InterPro" id="IPR036259">
    <property type="entry name" value="MFS_trans_sf"/>
</dbReference>
<keyword evidence="3 8" id="KW-0813">Transport</keyword>
<gene>
    <name evidence="10" type="ORF">SAMN05216452_2252</name>
</gene>
<evidence type="ECO:0000256" key="2">
    <source>
        <dbReference type="ARBA" id="ARBA00006236"/>
    </source>
</evidence>
<keyword evidence="4" id="KW-1003">Cell membrane</keyword>
<feature type="transmembrane region" description="Helical" evidence="8">
    <location>
        <begin position="356"/>
        <end position="375"/>
    </location>
</feature>
<feature type="transmembrane region" description="Helical" evidence="8">
    <location>
        <begin position="173"/>
        <end position="195"/>
    </location>
</feature>
<evidence type="ECO:0000256" key="1">
    <source>
        <dbReference type="ARBA" id="ARBA00004651"/>
    </source>
</evidence>
<dbReference type="SUPFAM" id="SSF103473">
    <property type="entry name" value="MFS general substrate transporter"/>
    <property type="match status" value="1"/>
</dbReference>
<feature type="transmembrane region" description="Helical" evidence="8">
    <location>
        <begin position="24"/>
        <end position="44"/>
    </location>
</feature>
<comment type="subcellular location">
    <subcellularLocation>
        <location evidence="8">Cell inner membrane</location>
        <topology evidence="8">Multi-pass membrane protein</topology>
    </subcellularLocation>
    <subcellularLocation>
        <location evidence="1">Cell membrane</location>
        <topology evidence="1">Multi-pass membrane protein</topology>
    </subcellularLocation>
</comment>
<feature type="transmembrane region" description="Helical" evidence="8">
    <location>
        <begin position="216"/>
        <end position="241"/>
    </location>
</feature>
<keyword evidence="6 8" id="KW-1133">Transmembrane helix</keyword>
<dbReference type="InterPro" id="IPR020846">
    <property type="entry name" value="MFS_dom"/>
</dbReference>
<dbReference type="PANTHER" id="PTHR23502:SF132">
    <property type="entry name" value="POLYAMINE TRANSPORTER 2-RELATED"/>
    <property type="match status" value="1"/>
</dbReference>
<feature type="transmembrane region" description="Helical" evidence="8">
    <location>
        <begin position="113"/>
        <end position="134"/>
    </location>
</feature>
<keyword evidence="7 8" id="KW-0472">Membrane</keyword>
<dbReference type="RefSeq" id="WP_090328873.1">
    <property type="nucleotide sequence ID" value="NZ_FNSL01000001.1"/>
</dbReference>
<dbReference type="Proteomes" id="UP000199064">
    <property type="component" value="Unassembled WGS sequence"/>
</dbReference>
<keyword evidence="5 8" id="KW-0812">Transmembrane</keyword>
<reference evidence="11" key="1">
    <citation type="submission" date="2016-10" db="EMBL/GenBank/DDBJ databases">
        <authorList>
            <person name="Varghese N."/>
            <person name="Submissions S."/>
        </authorList>
    </citation>
    <scope>NUCLEOTIDE SEQUENCE [LARGE SCALE GENOMIC DNA]</scope>
    <source>
        <strain evidence="11">ES.061</strain>
    </source>
</reference>
<dbReference type="EMBL" id="FNSL01000001">
    <property type="protein sequence ID" value="SEB57880.1"/>
    <property type="molecule type" value="Genomic_DNA"/>
</dbReference>
<dbReference type="InterPro" id="IPR011701">
    <property type="entry name" value="MFS"/>
</dbReference>
<keyword evidence="8" id="KW-0997">Cell inner membrane</keyword>
<dbReference type="Gene3D" id="1.20.1720.10">
    <property type="entry name" value="Multidrug resistance protein D"/>
    <property type="match status" value="1"/>
</dbReference>
<dbReference type="AlphaFoldDB" id="A0A1H4KH76"/>
<accession>A0A1H4KH76</accession>
<dbReference type="Pfam" id="PF07690">
    <property type="entry name" value="MFS_1"/>
    <property type="match status" value="1"/>
</dbReference>
<sequence>MNLRADTPDDVAAPPLMSERRVSIIGAMLVALGPVSMALFTPAMPQIVEAFGTTEAAVKMTISLYFAGFAFAQLFCGPLSDGLGRKPVTFAFIGIYVVASFIALMSPNIETLIAARFMQGFGAAVGVAVSRAVVRDLFTQESSARIMNLIGIILAIGPAFAPTLGGLTMQLAGWHAIFVLMLGAGAVIALVIHFCMRETVARDLSRISPSALIQSYGLLLGNAYFMLSSLVIAGAVGALYTQATVLPFILMSRVGLTPAEFGIGMLAQSGMYFTGAVAARFLMKSLGAYRLVPIGLVAIGAGSLLLIFSLTLFDPSFIGVMGPVGVYAFGIAFVMPAMMTAGLAPFPRIAGSASSLTGFLQMGTGLAGGSIAALIGDPVLAMVLIIPTLGTVAIISWLIWNRLPEPALATALRPSPPGPV</sequence>
<dbReference type="GO" id="GO:1990961">
    <property type="term" value="P:xenobiotic detoxification by transmembrane export across the plasma membrane"/>
    <property type="evidence" value="ECO:0007669"/>
    <property type="project" value="InterPro"/>
</dbReference>
<evidence type="ECO:0000256" key="8">
    <source>
        <dbReference type="RuleBase" id="RU365088"/>
    </source>
</evidence>